<proteinExistence type="predicted"/>
<keyword evidence="3" id="KW-1185">Reference proteome</keyword>
<feature type="chain" id="PRO_5025446959" evidence="1">
    <location>
        <begin position="23"/>
        <end position="75"/>
    </location>
</feature>
<evidence type="ECO:0000313" key="3">
    <source>
        <dbReference type="Proteomes" id="UP000800200"/>
    </source>
</evidence>
<protein>
    <submittedName>
        <fullName evidence="2">Uncharacterized protein</fullName>
    </submittedName>
</protein>
<reference evidence="2" key="1">
    <citation type="journal article" date="2020" name="Stud. Mycol.">
        <title>101 Dothideomycetes genomes: a test case for predicting lifestyles and emergence of pathogens.</title>
        <authorList>
            <person name="Haridas S."/>
            <person name="Albert R."/>
            <person name="Binder M."/>
            <person name="Bloem J."/>
            <person name="Labutti K."/>
            <person name="Salamov A."/>
            <person name="Andreopoulos B."/>
            <person name="Baker S."/>
            <person name="Barry K."/>
            <person name="Bills G."/>
            <person name="Bluhm B."/>
            <person name="Cannon C."/>
            <person name="Castanera R."/>
            <person name="Culley D."/>
            <person name="Daum C."/>
            <person name="Ezra D."/>
            <person name="Gonzalez J."/>
            <person name="Henrissat B."/>
            <person name="Kuo A."/>
            <person name="Liang C."/>
            <person name="Lipzen A."/>
            <person name="Lutzoni F."/>
            <person name="Magnuson J."/>
            <person name="Mondo S."/>
            <person name="Nolan M."/>
            <person name="Ohm R."/>
            <person name="Pangilinan J."/>
            <person name="Park H.-J."/>
            <person name="Ramirez L."/>
            <person name="Alfaro M."/>
            <person name="Sun H."/>
            <person name="Tritt A."/>
            <person name="Yoshinaga Y."/>
            <person name="Zwiers L.-H."/>
            <person name="Turgeon B."/>
            <person name="Goodwin S."/>
            <person name="Spatafora J."/>
            <person name="Crous P."/>
            <person name="Grigoriev I."/>
        </authorList>
    </citation>
    <scope>NUCLEOTIDE SEQUENCE</scope>
    <source>
        <strain evidence="2">CBS 207.26</strain>
    </source>
</reference>
<evidence type="ECO:0000256" key="1">
    <source>
        <dbReference type="SAM" id="SignalP"/>
    </source>
</evidence>
<accession>A0A6A6EV81</accession>
<evidence type="ECO:0000313" key="2">
    <source>
        <dbReference type="EMBL" id="KAF2194913.1"/>
    </source>
</evidence>
<name>A0A6A6EV81_9PEZI</name>
<sequence length="75" mass="8497">MLPRPFAITGFTLLFVLLATFARHSNVCRHGEDAYVNFHSSLHANVRTSYLRNVAKKDEAGRNSDDHDYAGIYQV</sequence>
<dbReference type="EMBL" id="ML994610">
    <property type="protein sequence ID" value="KAF2194913.1"/>
    <property type="molecule type" value="Genomic_DNA"/>
</dbReference>
<dbReference type="AlphaFoldDB" id="A0A6A6EV81"/>
<dbReference type="Proteomes" id="UP000800200">
    <property type="component" value="Unassembled WGS sequence"/>
</dbReference>
<organism evidence="2 3">
    <name type="scientific">Zopfia rhizophila CBS 207.26</name>
    <dbReference type="NCBI Taxonomy" id="1314779"/>
    <lineage>
        <taxon>Eukaryota</taxon>
        <taxon>Fungi</taxon>
        <taxon>Dikarya</taxon>
        <taxon>Ascomycota</taxon>
        <taxon>Pezizomycotina</taxon>
        <taxon>Dothideomycetes</taxon>
        <taxon>Dothideomycetes incertae sedis</taxon>
        <taxon>Zopfiaceae</taxon>
        <taxon>Zopfia</taxon>
    </lineage>
</organism>
<keyword evidence="1" id="KW-0732">Signal</keyword>
<gene>
    <name evidence="2" type="ORF">K469DRAFT_698474</name>
</gene>
<feature type="signal peptide" evidence="1">
    <location>
        <begin position="1"/>
        <end position="22"/>
    </location>
</feature>